<reference evidence="3 4" key="1">
    <citation type="submission" date="2019-09" db="EMBL/GenBank/DDBJ databases">
        <title>Genome sequence of Roseospira marina, one of the more divergent members of the non-sulfur purple photosynthetic bacterial family, the Rhodospirillaceae.</title>
        <authorList>
            <person name="Meyer T."/>
            <person name="Kyndt J."/>
        </authorList>
    </citation>
    <scope>NUCLEOTIDE SEQUENCE [LARGE SCALE GENOMIC DNA]</scope>
    <source>
        <strain evidence="3 4">DSM 15113</strain>
    </source>
</reference>
<dbReference type="InterPro" id="IPR005654">
    <property type="entry name" value="ATPase_AFG1-like"/>
</dbReference>
<evidence type="ECO:0000313" key="3">
    <source>
        <dbReference type="EMBL" id="KAA5604867.1"/>
    </source>
</evidence>
<keyword evidence="1" id="KW-0547">Nucleotide-binding</keyword>
<dbReference type="GO" id="GO:0005524">
    <property type="term" value="F:ATP binding"/>
    <property type="evidence" value="ECO:0007669"/>
    <property type="project" value="UniProtKB-KW"/>
</dbReference>
<dbReference type="OrthoDB" id="9774491at2"/>
<evidence type="ECO:0000313" key="4">
    <source>
        <dbReference type="Proteomes" id="UP000324065"/>
    </source>
</evidence>
<dbReference type="NCBIfam" id="NF040713">
    <property type="entry name" value="ZapE"/>
    <property type="match status" value="1"/>
</dbReference>
<dbReference type="PANTHER" id="PTHR12169">
    <property type="entry name" value="ATPASE N2B"/>
    <property type="match status" value="1"/>
</dbReference>
<dbReference type="Pfam" id="PF03969">
    <property type="entry name" value="AFG1_ATPase"/>
    <property type="match status" value="1"/>
</dbReference>
<sequence>MTLTDGPLARYRALLEDGTLRPDTAQEHVVHRLDALAAILPAHDRNRPAGKSGPSGGGLLGRLLPGRSRRTAEIDAAMAPRGLYIHGAVGRGKSMLMDLLHSGAALERKRRVHFHALMREVHETLHAWRRAGQDGRDPLVRLADQIADAVTLLCLDEMEIRDIADAMIVARLFEHLLNRGVVVVTTSNRHPTDLYKDGLQREKFIPFIHLLEARLDVLELDAQQDYRLGRLSGQTVYHAPLNADSAAALERIFNALLDGTPEAPDTVTVQGRTVPVPRAGNGVAWFGFDDLCGRALGANDYLEIASLYEAVILDGIPALGPRDRDRARRLVLLIDALYEHRTALICSAAVPPTELYTEGEGRFEFDRTVSRLIEMQAADYLGRPHLLDRHGAGA</sequence>
<accession>A0A5M6IA98</accession>
<dbReference type="RefSeq" id="WP_150062998.1">
    <property type="nucleotide sequence ID" value="NZ_JACHII010000012.1"/>
</dbReference>
<protein>
    <submittedName>
        <fullName evidence="3">AFG1 family ATPase</fullName>
    </submittedName>
</protein>
<evidence type="ECO:0000256" key="2">
    <source>
        <dbReference type="ARBA" id="ARBA00022840"/>
    </source>
</evidence>
<keyword evidence="4" id="KW-1185">Reference proteome</keyword>
<dbReference type="GO" id="GO:0016887">
    <property type="term" value="F:ATP hydrolysis activity"/>
    <property type="evidence" value="ECO:0007669"/>
    <property type="project" value="InterPro"/>
</dbReference>
<proteinExistence type="predicted"/>
<name>A0A5M6IA98_9PROT</name>
<dbReference type="InterPro" id="IPR027417">
    <property type="entry name" value="P-loop_NTPase"/>
</dbReference>
<keyword evidence="2" id="KW-0067">ATP-binding</keyword>
<organism evidence="3 4">
    <name type="scientific">Roseospira marina</name>
    <dbReference type="NCBI Taxonomy" id="140057"/>
    <lineage>
        <taxon>Bacteria</taxon>
        <taxon>Pseudomonadati</taxon>
        <taxon>Pseudomonadota</taxon>
        <taxon>Alphaproteobacteria</taxon>
        <taxon>Rhodospirillales</taxon>
        <taxon>Rhodospirillaceae</taxon>
        <taxon>Roseospira</taxon>
    </lineage>
</organism>
<dbReference type="SUPFAM" id="SSF52540">
    <property type="entry name" value="P-loop containing nucleoside triphosphate hydrolases"/>
    <property type="match status" value="1"/>
</dbReference>
<comment type="caution">
    <text evidence="3">The sequence shown here is derived from an EMBL/GenBank/DDBJ whole genome shotgun (WGS) entry which is preliminary data.</text>
</comment>
<gene>
    <name evidence="3" type="ORF">F1188_13660</name>
</gene>
<dbReference type="Gene3D" id="3.40.50.300">
    <property type="entry name" value="P-loop containing nucleotide triphosphate hydrolases"/>
    <property type="match status" value="1"/>
</dbReference>
<dbReference type="GO" id="GO:0005737">
    <property type="term" value="C:cytoplasm"/>
    <property type="evidence" value="ECO:0007669"/>
    <property type="project" value="TreeGrafter"/>
</dbReference>
<dbReference type="Proteomes" id="UP000324065">
    <property type="component" value="Unassembled WGS sequence"/>
</dbReference>
<dbReference type="AlphaFoldDB" id="A0A5M6IA98"/>
<evidence type="ECO:0000256" key="1">
    <source>
        <dbReference type="ARBA" id="ARBA00022741"/>
    </source>
</evidence>
<dbReference type="PANTHER" id="PTHR12169:SF6">
    <property type="entry name" value="AFG1-LIKE ATPASE"/>
    <property type="match status" value="1"/>
</dbReference>
<dbReference type="EMBL" id="VWPJ01000013">
    <property type="protein sequence ID" value="KAA5604867.1"/>
    <property type="molecule type" value="Genomic_DNA"/>
</dbReference>